<keyword evidence="1" id="KW-0472">Membrane</keyword>
<name>A0A7K7A4J9_9AVES</name>
<evidence type="ECO:0000313" key="4">
    <source>
        <dbReference type="EMBL" id="NWX90886.1"/>
    </source>
</evidence>
<dbReference type="PROSITE" id="PS50835">
    <property type="entry name" value="IG_LIKE"/>
    <property type="match status" value="1"/>
</dbReference>
<evidence type="ECO:0000256" key="1">
    <source>
        <dbReference type="SAM" id="Phobius"/>
    </source>
</evidence>
<feature type="chain" id="PRO_5029656157" evidence="2">
    <location>
        <begin position="27"/>
        <end position="219"/>
    </location>
</feature>
<dbReference type="SUPFAM" id="SSF48726">
    <property type="entry name" value="Immunoglobulin"/>
    <property type="match status" value="1"/>
</dbReference>
<dbReference type="InterPro" id="IPR007110">
    <property type="entry name" value="Ig-like_dom"/>
</dbReference>
<proteinExistence type="predicted"/>
<dbReference type="PANTHER" id="PTHR15193:SF1">
    <property type="entry name" value="CD83 ANTIGEN"/>
    <property type="match status" value="1"/>
</dbReference>
<dbReference type="Pfam" id="PF07686">
    <property type="entry name" value="V-set"/>
    <property type="match status" value="1"/>
</dbReference>
<feature type="non-terminal residue" evidence="4">
    <location>
        <position position="219"/>
    </location>
</feature>
<sequence length="219" mass="24479">PPQFKFKTNVCLCFAVWCSIHGASVAVPDVAVRCAEEVLLPCNAHWDSTATYQTVSWYKMAEHGEGRVWKVLDVDAPYADELGDSLELANDTLFSLRIRNASSRSSGTYRCTVREPSGARNLSGTVTLRVSGCPGILGDEKLKKYKTELLMLTCLGIFYLLLIFFTCTCLRKDSMSPNYHKNRKDVKHMLTLISARETTAFQDLNSDSTYKNQLTSISV</sequence>
<keyword evidence="1" id="KW-1133">Transmembrane helix</keyword>
<keyword evidence="2" id="KW-0732">Signal</keyword>
<keyword evidence="1" id="KW-0812">Transmembrane</keyword>
<evidence type="ECO:0000259" key="3">
    <source>
        <dbReference type="PROSITE" id="PS50835"/>
    </source>
</evidence>
<dbReference type="Proteomes" id="UP000538817">
    <property type="component" value="Unassembled WGS sequence"/>
</dbReference>
<evidence type="ECO:0000256" key="2">
    <source>
        <dbReference type="SAM" id="SignalP"/>
    </source>
</evidence>
<protein>
    <submittedName>
        <fullName evidence="4">CD83 protein</fullName>
    </submittedName>
</protein>
<dbReference type="InterPro" id="IPR013106">
    <property type="entry name" value="Ig_V-set"/>
</dbReference>
<reference evidence="4 5" key="1">
    <citation type="submission" date="2019-09" db="EMBL/GenBank/DDBJ databases">
        <title>Bird 10,000 Genomes (B10K) Project - Family phase.</title>
        <authorList>
            <person name="Zhang G."/>
        </authorList>
    </citation>
    <scope>NUCLEOTIDE SEQUENCE [LARGE SCALE GENOMIC DNA]</scope>
    <source>
        <strain evidence="4">B10K-MSB-04</strain>
    </source>
</reference>
<dbReference type="InterPro" id="IPR003599">
    <property type="entry name" value="Ig_sub"/>
</dbReference>
<dbReference type="InterPro" id="IPR036179">
    <property type="entry name" value="Ig-like_dom_sf"/>
</dbReference>
<accession>A0A7K7A4J9</accession>
<keyword evidence="5" id="KW-1185">Reference proteome</keyword>
<dbReference type="SMART" id="SM00409">
    <property type="entry name" value="IG"/>
    <property type="match status" value="1"/>
</dbReference>
<dbReference type="AlphaFoldDB" id="A0A7K7A4J9"/>
<feature type="non-terminal residue" evidence="4">
    <location>
        <position position="1"/>
    </location>
</feature>
<dbReference type="EMBL" id="VZSG01000727">
    <property type="protein sequence ID" value="NWX90886.1"/>
    <property type="molecule type" value="Genomic_DNA"/>
</dbReference>
<dbReference type="Gene3D" id="2.60.40.10">
    <property type="entry name" value="Immunoglobulins"/>
    <property type="match status" value="1"/>
</dbReference>
<dbReference type="PANTHER" id="PTHR15193">
    <property type="entry name" value="CD83 ANTIGEN"/>
    <property type="match status" value="1"/>
</dbReference>
<comment type="caution">
    <text evidence="4">The sequence shown here is derived from an EMBL/GenBank/DDBJ whole genome shotgun (WGS) entry which is preliminary data.</text>
</comment>
<organism evidence="4 5">
    <name type="scientific">Nothoprocta pentlandii</name>
    <dbReference type="NCBI Taxonomy" id="2585814"/>
    <lineage>
        <taxon>Eukaryota</taxon>
        <taxon>Metazoa</taxon>
        <taxon>Chordata</taxon>
        <taxon>Craniata</taxon>
        <taxon>Vertebrata</taxon>
        <taxon>Euteleostomi</taxon>
        <taxon>Archelosauria</taxon>
        <taxon>Archosauria</taxon>
        <taxon>Dinosauria</taxon>
        <taxon>Saurischia</taxon>
        <taxon>Theropoda</taxon>
        <taxon>Coelurosauria</taxon>
        <taxon>Aves</taxon>
        <taxon>Palaeognathae</taxon>
        <taxon>Tinamiformes</taxon>
        <taxon>Tinamidae</taxon>
        <taxon>Nothoprocta</taxon>
    </lineage>
</organism>
<feature type="domain" description="Ig-like" evidence="3">
    <location>
        <begin position="2"/>
        <end position="127"/>
    </location>
</feature>
<feature type="transmembrane region" description="Helical" evidence="1">
    <location>
        <begin position="149"/>
        <end position="170"/>
    </location>
</feature>
<dbReference type="InterPro" id="IPR013783">
    <property type="entry name" value="Ig-like_fold"/>
</dbReference>
<gene>
    <name evidence="4" type="primary">Cd83</name>
    <name evidence="4" type="ORF">NOTPEN_R05545</name>
</gene>
<evidence type="ECO:0000313" key="5">
    <source>
        <dbReference type="Proteomes" id="UP000538817"/>
    </source>
</evidence>
<feature type="signal peptide" evidence="2">
    <location>
        <begin position="1"/>
        <end position="26"/>
    </location>
</feature>